<evidence type="ECO:0000313" key="5">
    <source>
        <dbReference type="Ensembl" id="ENSNFUP00015001110.1"/>
    </source>
</evidence>
<dbReference type="InterPro" id="IPR001810">
    <property type="entry name" value="F-box_dom"/>
</dbReference>
<dbReference type="SUPFAM" id="SSF81383">
    <property type="entry name" value="F-box domain"/>
    <property type="match status" value="1"/>
</dbReference>
<evidence type="ECO:0000259" key="2">
    <source>
        <dbReference type="PROSITE" id="PS50181"/>
    </source>
</evidence>
<dbReference type="SMART" id="SM01198">
    <property type="entry name" value="FBA"/>
    <property type="match status" value="1"/>
</dbReference>
<evidence type="ECO:0000256" key="1">
    <source>
        <dbReference type="ARBA" id="ARBA00022786"/>
    </source>
</evidence>
<dbReference type="GO" id="GO:0036503">
    <property type="term" value="P:ERAD pathway"/>
    <property type="evidence" value="ECO:0007669"/>
    <property type="project" value="TreeGrafter"/>
</dbReference>
<dbReference type="Proteomes" id="UP000822369">
    <property type="component" value="Chromosome 2"/>
</dbReference>
<evidence type="ECO:0000259" key="3">
    <source>
        <dbReference type="PROSITE" id="PS51114"/>
    </source>
</evidence>
<dbReference type="GeneTree" id="ENSGT00940000159408"/>
<dbReference type="SUPFAM" id="SSF49785">
    <property type="entry name" value="Galactose-binding domain-like"/>
    <property type="match status" value="1"/>
</dbReference>
<dbReference type="InterPro" id="IPR039752">
    <property type="entry name" value="F-box_only"/>
</dbReference>
<evidence type="ECO:0000313" key="6">
    <source>
        <dbReference type="Proteomes" id="UP000694548"/>
    </source>
</evidence>
<dbReference type="AlphaFoldDB" id="A0A8C6K5P2"/>
<dbReference type="GO" id="GO:0005737">
    <property type="term" value="C:cytoplasm"/>
    <property type="evidence" value="ECO:0007669"/>
    <property type="project" value="TreeGrafter"/>
</dbReference>
<protein>
    <submittedName>
        <fullName evidence="5">F-box only protein 6-like</fullName>
    </submittedName>
    <submittedName>
        <fullName evidence="4">Transcript variant X1</fullName>
    </submittedName>
</protein>
<dbReference type="Ensembl" id="ENSNFUT00015001214.1">
    <property type="protein sequence ID" value="ENSNFUP00015001110.1"/>
    <property type="gene ID" value="ENSNFUG00015000671.1"/>
</dbReference>
<dbReference type="GO" id="GO:0019005">
    <property type="term" value="C:SCF ubiquitin ligase complex"/>
    <property type="evidence" value="ECO:0007669"/>
    <property type="project" value="TreeGrafter"/>
</dbReference>
<dbReference type="Proteomes" id="UP000694548">
    <property type="component" value="Chromosome sgr01"/>
</dbReference>
<dbReference type="KEGG" id="nfu:107376295"/>
<gene>
    <name evidence="4" type="ORF">G4P62_000295</name>
</gene>
<keyword evidence="1" id="KW-0833">Ubl conjugation pathway</keyword>
<dbReference type="GO" id="GO:0061630">
    <property type="term" value="F:ubiquitin protein ligase activity"/>
    <property type="evidence" value="ECO:0007669"/>
    <property type="project" value="TreeGrafter"/>
</dbReference>
<dbReference type="PANTHER" id="PTHR12125:SF12">
    <property type="entry name" value="F-BOX ONLY PROTEIN 6"/>
    <property type="match status" value="1"/>
</dbReference>
<dbReference type="Pfam" id="PF04300">
    <property type="entry name" value="FBA"/>
    <property type="match status" value="1"/>
</dbReference>
<sequence>MFRPHHSPNMGAARSANSAGNASSLSFLSSASASSEAVFPLPPDILVEIFLNLPPNQVVCVIRLVCHQWKDLADGEFFWRERCRREGYHLQDASRAPSNWRLFYFMCKRRRNLLKNPRGEDGFLGWDLSNGGDGWNIERPIVPHPNEAIQKNFATSYQMCIKSQMIELEKEGYSPSFMDEFQPSIRISDWYAPRCRCEYVISVQLLNHRKEVLQEFNPDAVYLPQFDQQIGDQWHQMTHVFKKYGPGVRYIQFIHGGKDSVFWKGWYGARVTESCVEVFPAMDT</sequence>
<dbReference type="GO" id="GO:0031146">
    <property type="term" value="P:SCF-dependent proteasomal ubiquitin-dependent protein catabolic process"/>
    <property type="evidence" value="ECO:0007669"/>
    <property type="project" value="TreeGrafter"/>
</dbReference>
<dbReference type="PROSITE" id="PS51114">
    <property type="entry name" value="FBA"/>
    <property type="match status" value="1"/>
</dbReference>
<dbReference type="Gene3D" id="2.60.120.260">
    <property type="entry name" value="Galactose-binding domain-like"/>
    <property type="match status" value="1"/>
</dbReference>
<proteinExistence type="predicted"/>
<name>A0A8C6K5P2_NOTFU</name>
<dbReference type="InterPro" id="IPR008979">
    <property type="entry name" value="Galactose-bd-like_sf"/>
</dbReference>
<accession>A0A8C6K5P2</accession>
<feature type="domain" description="F-box" evidence="2">
    <location>
        <begin position="35"/>
        <end position="82"/>
    </location>
</feature>
<reference evidence="5" key="1">
    <citation type="submission" date="2014-08" db="EMBL/GenBank/DDBJ databases">
        <authorList>
            <person name="Senf B."/>
            <person name="Petzold A."/>
            <person name="Downie B.R."/>
            <person name="Koch P."/>
            <person name="Platzer M."/>
        </authorList>
    </citation>
    <scope>NUCLEOTIDE SEQUENCE [LARGE SCALE GENOMIC DNA]</scope>
    <source>
        <strain evidence="5">GRZ</strain>
    </source>
</reference>
<reference evidence="4" key="2">
    <citation type="submission" date="2020-03" db="EMBL/GenBank/DDBJ databases">
        <title>Intra-Species Differences in Population Size shape Life History and Genome Evolution.</title>
        <authorList>
            <person name="Willemsen D."/>
            <person name="Cui R."/>
            <person name="Valenzano D.R."/>
        </authorList>
    </citation>
    <scope>NUCLEOTIDE SEQUENCE</scope>
    <source>
        <strain evidence="4">GRZ</strain>
        <tissue evidence="4">Whole</tissue>
    </source>
</reference>
<dbReference type="Pfam" id="PF12937">
    <property type="entry name" value="F-box-like"/>
    <property type="match status" value="1"/>
</dbReference>
<keyword evidence="6" id="KW-1185">Reference proteome</keyword>
<dbReference type="GO" id="GO:0006516">
    <property type="term" value="P:glycoprotein catabolic process"/>
    <property type="evidence" value="ECO:0007669"/>
    <property type="project" value="TreeGrafter"/>
</dbReference>
<feature type="domain" description="FBA" evidence="3">
    <location>
        <begin position="103"/>
        <end position="280"/>
    </location>
</feature>
<dbReference type="SMART" id="SM00256">
    <property type="entry name" value="FBOX"/>
    <property type="match status" value="1"/>
</dbReference>
<evidence type="ECO:0000313" key="4">
    <source>
        <dbReference type="EMBL" id="KAF7228173.1"/>
    </source>
</evidence>
<dbReference type="InterPro" id="IPR007397">
    <property type="entry name" value="F-box-assoc_dom"/>
</dbReference>
<dbReference type="EMBL" id="JAAVVJ010000002">
    <property type="protein sequence ID" value="KAF7228173.1"/>
    <property type="molecule type" value="Genomic_DNA"/>
</dbReference>
<dbReference type="Gene3D" id="1.20.1280.50">
    <property type="match status" value="1"/>
</dbReference>
<dbReference type="FunFam" id="1.20.1280.50:FF:000002">
    <property type="entry name" value="F-box only protein 44"/>
    <property type="match status" value="1"/>
</dbReference>
<organism evidence="5 6">
    <name type="scientific">Nothobranchius furzeri</name>
    <name type="common">Turquoise killifish</name>
    <dbReference type="NCBI Taxonomy" id="105023"/>
    <lineage>
        <taxon>Eukaryota</taxon>
        <taxon>Metazoa</taxon>
        <taxon>Chordata</taxon>
        <taxon>Craniata</taxon>
        <taxon>Vertebrata</taxon>
        <taxon>Euteleostomi</taxon>
        <taxon>Actinopterygii</taxon>
        <taxon>Neopterygii</taxon>
        <taxon>Teleostei</taxon>
        <taxon>Neoteleostei</taxon>
        <taxon>Acanthomorphata</taxon>
        <taxon>Ovalentaria</taxon>
        <taxon>Atherinomorphae</taxon>
        <taxon>Cyprinodontiformes</taxon>
        <taxon>Nothobranchiidae</taxon>
        <taxon>Nothobranchius</taxon>
    </lineage>
</organism>
<reference evidence="5" key="3">
    <citation type="submission" date="2025-05" db="UniProtKB">
        <authorList>
            <consortium name="Ensembl"/>
        </authorList>
    </citation>
    <scope>IDENTIFICATION</scope>
</reference>
<dbReference type="PROSITE" id="PS50181">
    <property type="entry name" value="FBOX"/>
    <property type="match status" value="1"/>
</dbReference>
<dbReference type="PANTHER" id="PTHR12125">
    <property type="entry name" value="F-BOX ONLY PROTEIN 6-LIKE PROTEIN"/>
    <property type="match status" value="1"/>
</dbReference>
<dbReference type="InterPro" id="IPR036047">
    <property type="entry name" value="F-box-like_dom_sf"/>
</dbReference>
<dbReference type="FunFam" id="2.60.120.260:FF:000012">
    <property type="entry name" value="F-box only protein 2"/>
    <property type="match status" value="1"/>
</dbReference>